<reference evidence="3" key="1">
    <citation type="journal article" date="2016" name="Stand. Genomic Sci.">
        <title>Complete genome sequence of Methanospirillum hungatei type strain JF1.</title>
        <authorList>
            <person name="Gunsalus R.P."/>
            <person name="Cook L.E."/>
            <person name="Crable B."/>
            <person name="Rohlin L."/>
            <person name="McDonald E."/>
            <person name="Mouttaki H."/>
            <person name="Sieber J.R."/>
            <person name="Poweleit N."/>
            <person name="Zhou H."/>
            <person name="Lapidus A.L."/>
            <person name="Daligault H.E."/>
            <person name="Land M."/>
            <person name="Gilna P."/>
            <person name="Ivanova N."/>
            <person name="Kyrpides N."/>
            <person name="Culley D.E."/>
            <person name="McInerney M.J."/>
        </authorList>
    </citation>
    <scope>NUCLEOTIDE SEQUENCE [LARGE SCALE GENOMIC DNA]</scope>
    <source>
        <strain evidence="3">ATCC 27890 / DSM 864 / NBRC 100397 / JF-1</strain>
    </source>
</reference>
<sequence length="189" mass="21665">MAGRYETLRKINQNTFSVYIAPGRDLQNALISGPVRTVHGPITFLFFGHAEPLLCLPPDQKYRIDFRRMEGMSGLIGAIRKDESHLLFILYSREHFEEYENSIPILAEECRTHARHTAPVVLLSVTYDHIIEQLGIQSDRYIIITEKNRKTIARRNITAQKTLNDCPISPGSSHPQKEIHRYGQQPLSV</sequence>
<name>Q2FLE4_METHJ</name>
<protein>
    <submittedName>
        <fullName evidence="2">Uncharacterized protein</fullName>
    </submittedName>
</protein>
<feature type="region of interest" description="Disordered" evidence="1">
    <location>
        <begin position="163"/>
        <end position="189"/>
    </location>
</feature>
<dbReference type="Proteomes" id="UP000001941">
    <property type="component" value="Chromosome"/>
</dbReference>
<dbReference type="HOGENOM" id="CLU_1431646_0_0_2"/>
<evidence type="ECO:0000256" key="1">
    <source>
        <dbReference type="SAM" id="MobiDB-lite"/>
    </source>
</evidence>
<dbReference type="OrthoDB" id="117210at2157"/>
<dbReference type="eggNOG" id="arCOG07763">
    <property type="taxonomic scope" value="Archaea"/>
</dbReference>
<dbReference type="GeneID" id="3922371"/>
<organism evidence="2 3">
    <name type="scientific">Methanospirillum hungatei JF-1 (strain ATCC 27890 / DSM 864 / NBRC 100397 / JF-1)</name>
    <dbReference type="NCBI Taxonomy" id="323259"/>
    <lineage>
        <taxon>Archaea</taxon>
        <taxon>Methanobacteriati</taxon>
        <taxon>Methanobacteriota</taxon>
        <taxon>Stenosarchaea group</taxon>
        <taxon>Methanomicrobia</taxon>
        <taxon>Methanomicrobiales</taxon>
        <taxon>Methanospirillaceae</taxon>
        <taxon>Methanospirillum</taxon>
    </lineage>
</organism>
<evidence type="ECO:0000313" key="2">
    <source>
        <dbReference type="EMBL" id="ABD40334.1"/>
    </source>
</evidence>
<dbReference type="RefSeq" id="WP_011447620.1">
    <property type="nucleotide sequence ID" value="NC_007796.1"/>
</dbReference>
<dbReference type="KEGG" id="mhu:Mhun_0574"/>
<dbReference type="AlphaFoldDB" id="Q2FLE4"/>
<gene>
    <name evidence="2" type="ordered locus">Mhun_0574</name>
</gene>
<evidence type="ECO:0000313" key="3">
    <source>
        <dbReference type="Proteomes" id="UP000001941"/>
    </source>
</evidence>
<proteinExistence type="predicted"/>
<keyword evidence="3" id="KW-1185">Reference proteome</keyword>
<dbReference type="InParanoid" id="Q2FLE4"/>
<dbReference type="EnsemblBacteria" id="ABD40334">
    <property type="protein sequence ID" value="ABD40334"/>
    <property type="gene ID" value="Mhun_0574"/>
</dbReference>
<accession>Q2FLE4</accession>
<dbReference type="EMBL" id="CP000254">
    <property type="protein sequence ID" value="ABD40334.1"/>
    <property type="molecule type" value="Genomic_DNA"/>
</dbReference>